<keyword evidence="5" id="KW-0347">Helicase</keyword>
<dbReference type="GO" id="GO:0003677">
    <property type="term" value="F:DNA binding"/>
    <property type="evidence" value="ECO:0007669"/>
    <property type="project" value="UniProtKB-KW"/>
</dbReference>
<name>A0A1B0DID3_PHLPP</name>
<keyword evidence="9" id="KW-0175">Coiled coil</keyword>
<feature type="coiled-coil region" evidence="9">
    <location>
        <begin position="331"/>
        <end position="367"/>
    </location>
</feature>
<dbReference type="PANTHER" id="PTHR45797">
    <property type="entry name" value="RAD54-LIKE"/>
    <property type="match status" value="1"/>
</dbReference>
<dbReference type="PROSITE" id="PS51194">
    <property type="entry name" value="HELICASE_CTER"/>
    <property type="match status" value="1"/>
</dbReference>
<feature type="compositionally biased region" description="Polar residues" evidence="10">
    <location>
        <begin position="145"/>
        <end position="166"/>
    </location>
</feature>
<dbReference type="InterPro" id="IPR044574">
    <property type="entry name" value="ARIP4-like"/>
</dbReference>
<keyword evidence="3" id="KW-0547">Nucleotide-binding</keyword>
<dbReference type="Pfam" id="PF05676">
    <property type="entry name" value="NDUF_B7"/>
    <property type="match status" value="1"/>
</dbReference>
<feature type="compositionally biased region" description="Polar residues" evidence="10">
    <location>
        <begin position="1274"/>
        <end position="1290"/>
    </location>
</feature>
<feature type="compositionally biased region" description="Polar residues" evidence="10">
    <location>
        <begin position="1066"/>
        <end position="1088"/>
    </location>
</feature>
<dbReference type="GO" id="GO:0005739">
    <property type="term" value="C:mitochondrion"/>
    <property type="evidence" value="ECO:0007669"/>
    <property type="project" value="InterPro"/>
</dbReference>
<dbReference type="GO" id="GO:0005524">
    <property type="term" value="F:ATP binding"/>
    <property type="evidence" value="ECO:0007669"/>
    <property type="project" value="UniProtKB-KW"/>
</dbReference>
<feature type="compositionally biased region" description="Polar residues" evidence="10">
    <location>
        <begin position="1114"/>
        <end position="1128"/>
    </location>
</feature>
<feature type="compositionally biased region" description="Polar residues" evidence="10">
    <location>
        <begin position="1215"/>
        <end position="1229"/>
    </location>
</feature>
<feature type="region of interest" description="Disordered" evidence="10">
    <location>
        <begin position="861"/>
        <end position="991"/>
    </location>
</feature>
<keyword evidence="4" id="KW-0378">Hydrolase</keyword>
<dbReference type="InterPro" id="IPR008698">
    <property type="entry name" value="NDUB7"/>
</dbReference>
<keyword evidence="7" id="KW-0238">DNA-binding</keyword>
<comment type="similarity">
    <text evidence="2">Belongs to the SNF2/RAD54 helicase family.</text>
</comment>
<keyword evidence="6" id="KW-0067">ATP-binding</keyword>
<feature type="domain" description="Helicase C-terminal" evidence="11">
    <location>
        <begin position="348"/>
        <end position="517"/>
    </location>
</feature>
<dbReference type="EMBL" id="AJVK01015502">
    <property type="status" value="NOT_ANNOTATED_CDS"/>
    <property type="molecule type" value="Genomic_DNA"/>
</dbReference>
<dbReference type="SUPFAM" id="SSF52540">
    <property type="entry name" value="P-loop containing nucleoside triphosphate hydrolases"/>
    <property type="match status" value="1"/>
</dbReference>
<dbReference type="EMBL" id="AJVK01015503">
    <property type="status" value="NOT_ANNOTATED_CDS"/>
    <property type="molecule type" value="Genomic_DNA"/>
</dbReference>
<dbReference type="EMBL" id="AJVK01015501">
    <property type="status" value="NOT_ANNOTATED_CDS"/>
    <property type="molecule type" value="Genomic_DNA"/>
</dbReference>
<evidence type="ECO:0000256" key="7">
    <source>
        <dbReference type="ARBA" id="ARBA00023125"/>
    </source>
</evidence>
<dbReference type="EMBL" id="AJVK01015506">
    <property type="status" value="NOT_ANNOTATED_CDS"/>
    <property type="molecule type" value="Genomic_DNA"/>
</dbReference>
<feature type="compositionally biased region" description="Polar residues" evidence="10">
    <location>
        <begin position="1347"/>
        <end position="1359"/>
    </location>
</feature>
<feature type="region of interest" description="Disordered" evidence="10">
    <location>
        <begin position="763"/>
        <end position="782"/>
    </location>
</feature>
<feature type="compositionally biased region" description="Basic and acidic residues" evidence="10">
    <location>
        <begin position="169"/>
        <end position="189"/>
    </location>
</feature>
<evidence type="ECO:0000256" key="2">
    <source>
        <dbReference type="ARBA" id="ARBA00007025"/>
    </source>
</evidence>
<dbReference type="InterPro" id="IPR027417">
    <property type="entry name" value="P-loop_NTPase"/>
</dbReference>
<feature type="region of interest" description="Disordered" evidence="10">
    <location>
        <begin position="1114"/>
        <end position="1444"/>
    </location>
</feature>
<evidence type="ECO:0000256" key="8">
    <source>
        <dbReference type="ARBA" id="ARBA00023242"/>
    </source>
</evidence>
<dbReference type="SMART" id="SM00490">
    <property type="entry name" value="HELICc"/>
    <property type="match status" value="1"/>
</dbReference>
<evidence type="ECO:0000256" key="1">
    <source>
        <dbReference type="ARBA" id="ARBA00004123"/>
    </source>
</evidence>
<feature type="compositionally biased region" description="Low complexity" evidence="10">
    <location>
        <begin position="909"/>
        <end position="948"/>
    </location>
</feature>
<dbReference type="PANTHER" id="PTHR45797:SF1">
    <property type="entry name" value="HELICASE ARIP4"/>
    <property type="match status" value="1"/>
</dbReference>
<feature type="region of interest" description="Disordered" evidence="10">
    <location>
        <begin position="1"/>
        <end position="25"/>
    </location>
</feature>
<keyword evidence="13" id="KW-1185">Reference proteome</keyword>
<feature type="compositionally biased region" description="Pro residues" evidence="10">
    <location>
        <begin position="965"/>
        <end position="978"/>
    </location>
</feature>
<dbReference type="VEuPathDB" id="VectorBase:PPAPM1_006691"/>
<evidence type="ECO:0000256" key="6">
    <source>
        <dbReference type="ARBA" id="ARBA00022840"/>
    </source>
</evidence>
<evidence type="ECO:0000256" key="4">
    <source>
        <dbReference type="ARBA" id="ARBA00022801"/>
    </source>
</evidence>
<dbReference type="VEuPathDB" id="VectorBase:PPAI007917"/>
<dbReference type="GO" id="GO:0004386">
    <property type="term" value="F:helicase activity"/>
    <property type="evidence" value="ECO:0007669"/>
    <property type="project" value="UniProtKB-KW"/>
</dbReference>
<dbReference type="GO" id="GO:0016887">
    <property type="term" value="F:ATP hydrolysis activity"/>
    <property type="evidence" value="ECO:0007669"/>
    <property type="project" value="InterPro"/>
</dbReference>
<feature type="compositionally biased region" description="Pro residues" evidence="10">
    <location>
        <begin position="1399"/>
        <end position="1412"/>
    </location>
</feature>
<feature type="region of interest" description="Disordered" evidence="10">
    <location>
        <begin position="134"/>
        <end position="211"/>
    </location>
</feature>
<evidence type="ECO:0000256" key="5">
    <source>
        <dbReference type="ARBA" id="ARBA00022806"/>
    </source>
</evidence>
<evidence type="ECO:0000259" key="11">
    <source>
        <dbReference type="PROSITE" id="PS51194"/>
    </source>
</evidence>
<sequence length="1444" mass="160589">MGNAVGLYLTKPDTTPNPTKDPSFDPNLGFPSGRKERVMVATVAEMESAKLSAEERDYCAHHLLNYRACRREEWPWVYRCHHEKHEYLTCEYEDYVLRMKEYERERRLLERQKRIQKKQVNIYPQIAGKFEKTSSETVVMESQRDSPSQESSQPRDVTENPESVQQNKRKLEEEDDGRKVKAGCQREDIPSDPPDVFDPGTKPSASDSEPSDLAEILKQGVAMEKPINLAEILPTSSTLESPPILPFSDDSRSDLAKLTHDFDISEKLREMGEISVQPVSKSDTKRASEVDKDEVSVEITKKGCDESEDKRKVTNLRKNIREVMDDNQLDASTLAAQREELERLARVQEQQKIIRAVQRQIDAEKQNSKMQSKVISLLQDARNVITLTSFIKSIFNVTGLDGSTSALDREKLINEFNSNPNIHLFLVSTRAGSLGINLVGANRVIVFDASWNPCHDTQAVCRVYRYGQKKPCFVYRLVMDNCLEKKIYDRQVNKQGMSDRVVDECNPDAHLSIKEVTSLCWDDEKDTDEKDFSDSKDKFIDLVMQKIIEGHSKMLSKEPFQHESLLVDRKEKKLSQAEKKLAQRGYELEKQASARPSYGYNSVGTQYRAIRTPDGSIVHRPVASVRPMQAVMNDPTCRQNMMNRQTRWIPAEVWQRQGMTAQEMTLPLDVVIPTSSSEKSNIVLKAGQKVMVLKSPKGIYMQLETGKIIAIRTAYKMNYGKEGKQDCEKKSLPMGQEMSDSETLALAGQNMPNAADDDRVIDLDKDVGNGSESLDEFPGTKMQDINQFQREGSENNKSSSSEGNSGGFGVGKYLGPSIGNQGNFVDQGSATIRPAPNEAINQGGMNNNYAPYATLGQQKIDGKIKGNSSDGSEMDKNSDDVIMLSPDPAESDGGKRPVPGTFDSGPYANQGYHQYPPYQQHYNYGNHGQSQYYSHHQQMPHQPQNPYNAPGQMPPGNPSATQTSFPPPPNTQNPPIPPTITIDDDNDPPMRQKTVYKPNLIGRSKKPLNYGMTQQMPPQQNYPALASNPQFPTKAGYRLKSPTVHHRMPPVQHQSQMSPYYKQPPTYRSSSTTFESYGNPTGDYQQSSLSCLERTTSAIDESKSMYKASLTNITNSAPLSPTNPQTPQLPIINPIGNPTKAKQPKPRNRRKANSKSPALPIVDGKPDSPARKVSTPKSPKGTNGPPEVTGNSQNQQHLLPGQYNPSHPPYYTTPLEPNSYQNQSAQQINSRHKDTTPGHFGGHYRQSQTVPQAPVVEAAHYPAPTTAPEVPMASSATFAPPTQSQQSNYASYEAPPPSAYNAPPQAPVTGSAFHRPDNTPTFTNPPPAPSNHPDSGHLPPANYAGGQYQNSSYLPPQQNSSYTYNPPPGGYYHPPAPAATHSYPSSGDYDPSRYQPLPSALPPVPPPAPHDPQYPGNSYGNPPYNYPVYPAPAGQAPQTNSQWQ</sequence>
<dbReference type="EnsemblMetazoa" id="PPAI007917-RA">
    <property type="protein sequence ID" value="PPAI007917-PA"/>
    <property type="gene ID" value="PPAI007917"/>
</dbReference>
<dbReference type="EMBL" id="AJVK01015504">
    <property type="status" value="NOT_ANNOTATED_CDS"/>
    <property type="molecule type" value="Genomic_DNA"/>
</dbReference>
<accession>A0A1B0DID3</accession>
<evidence type="ECO:0000256" key="3">
    <source>
        <dbReference type="ARBA" id="ARBA00022741"/>
    </source>
</evidence>
<feature type="coiled-coil region" evidence="9">
    <location>
        <begin position="92"/>
        <end position="119"/>
    </location>
</feature>
<feature type="compositionally biased region" description="Low complexity" evidence="10">
    <location>
        <begin position="1413"/>
        <end position="1434"/>
    </location>
</feature>
<evidence type="ECO:0000256" key="10">
    <source>
        <dbReference type="SAM" id="MobiDB-lite"/>
    </source>
</evidence>
<dbReference type="Pfam" id="PF00271">
    <property type="entry name" value="Helicase_C"/>
    <property type="match status" value="1"/>
</dbReference>
<evidence type="ECO:0000313" key="12">
    <source>
        <dbReference type="EnsemblMetazoa" id="PPAI007917-PA"/>
    </source>
</evidence>
<protein>
    <recommendedName>
        <fullName evidence="11">Helicase C-terminal domain-containing protein</fullName>
    </recommendedName>
</protein>
<organism evidence="12 13">
    <name type="scientific">Phlebotomus papatasi</name>
    <name type="common">Sandfly</name>
    <dbReference type="NCBI Taxonomy" id="29031"/>
    <lineage>
        <taxon>Eukaryota</taxon>
        <taxon>Metazoa</taxon>
        <taxon>Ecdysozoa</taxon>
        <taxon>Arthropoda</taxon>
        <taxon>Hexapoda</taxon>
        <taxon>Insecta</taxon>
        <taxon>Pterygota</taxon>
        <taxon>Neoptera</taxon>
        <taxon>Endopterygota</taxon>
        <taxon>Diptera</taxon>
        <taxon>Nematocera</taxon>
        <taxon>Psychodoidea</taxon>
        <taxon>Psychodidae</taxon>
        <taxon>Phlebotomus</taxon>
        <taxon>Phlebotomus</taxon>
    </lineage>
</organism>
<dbReference type="GO" id="GO:0005634">
    <property type="term" value="C:nucleus"/>
    <property type="evidence" value="ECO:0007669"/>
    <property type="project" value="UniProtKB-SubCell"/>
</dbReference>
<evidence type="ECO:0000313" key="13">
    <source>
        <dbReference type="Proteomes" id="UP000092462"/>
    </source>
</evidence>
<dbReference type="EMBL" id="AJVK01015505">
    <property type="status" value="NOT_ANNOTATED_CDS"/>
    <property type="molecule type" value="Genomic_DNA"/>
</dbReference>
<comment type="subcellular location">
    <subcellularLocation>
        <location evidence="1">Nucleus</location>
    </subcellularLocation>
</comment>
<dbReference type="Proteomes" id="UP000092462">
    <property type="component" value="Unassembled WGS sequence"/>
</dbReference>
<dbReference type="Gene3D" id="3.40.50.300">
    <property type="entry name" value="P-loop containing nucleotide triphosphate hydrolases"/>
    <property type="match status" value="1"/>
</dbReference>
<dbReference type="VEuPathDB" id="VectorBase:PPAPM1_009726"/>
<feature type="region of interest" description="Disordered" evidence="10">
    <location>
        <begin position="790"/>
        <end position="844"/>
    </location>
</feature>
<keyword evidence="8" id="KW-0539">Nucleus</keyword>
<dbReference type="CDD" id="cd18793">
    <property type="entry name" value="SF2_C_SNF"/>
    <property type="match status" value="1"/>
</dbReference>
<dbReference type="InterPro" id="IPR049730">
    <property type="entry name" value="SNF2/RAD54-like_C"/>
</dbReference>
<proteinExistence type="inferred from homology"/>
<reference evidence="12" key="1">
    <citation type="submission" date="2022-08" db="UniProtKB">
        <authorList>
            <consortium name="EnsemblMetazoa"/>
        </authorList>
    </citation>
    <scope>IDENTIFICATION</scope>
    <source>
        <strain evidence="12">Israel</strain>
    </source>
</reference>
<evidence type="ECO:0000256" key="9">
    <source>
        <dbReference type="SAM" id="Coils"/>
    </source>
</evidence>
<feature type="compositionally biased region" description="Polar residues" evidence="10">
    <location>
        <begin position="818"/>
        <end position="830"/>
    </location>
</feature>
<dbReference type="InterPro" id="IPR001650">
    <property type="entry name" value="Helicase_C-like"/>
</dbReference>
<feature type="region of interest" description="Disordered" evidence="10">
    <location>
        <begin position="1050"/>
        <end position="1088"/>
    </location>
</feature>
<feature type="compositionally biased region" description="Pro residues" evidence="10">
    <location>
        <begin position="1365"/>
        <end position="1377"/>
    </location>
</feature>
<feature type="compositionally biased region" description="Low complexity" evidence="10">
    <location>
        <begin position="10"/>
        <end position="21"/>
    </location>
</feature>
<feature type="compositionally biased region" description="Basic residues" evidence="10">
    <location>
        <begin position="1142"/>
        <end position="1153"/>
    </location>
</feature>